<dbReference type="EMBL" id="MVGT01002472">
    <property type="protein sequence ID" value="OVA07538.1"/>
    <property type="molecule type" value="Genomic_DNA"/>
</dbReference>
<comment type="caution">
    <text evidence="1">The sequence shown here is derived from an EMBL/GenBank/DDBJ whole genome shotgun (WGS) entry which is preliminary data.</text>
</comment>
<organism evidence="1 2">
    <name type="scientific">Macleaya cordata</name>
    <name type="common">Five-seeded plume-poppy</name>
    <name type="synonym">Bocconia cordata</name>
    <dbReference type="NCBI Taxonomy" id="56857"/>
    <lineage>
        <taxon>Eukaryota</taxon>
        <taxon>Viridiplantae</taxon>
        <taxon>Streptophyta</taxon>
        <taxon>Embryophyta</taxon>
        <taxon>Tracheophyta</taxon>
        <taxon>Spermatophyta</taxon>
        <taxon>Magnoliopsida</taxon>
        <taxon>Ranunculales</taxon>
        <taxon>Papaveraceae</taxon>
        <taxon>Papaveroideae</taxon>
        <taxon>Macleaya</taxon>
    </lineage>
</organism>
<dbReference type="InParanoid" id="A0A200QAN0"/>
<protein>
    <submittedName>
        <fullName evidence="1">Uncharacterized protein</fullName>
    </submittedName>
</protein>
<gene>
    <name evidence="1" type="ORF">BVC80_463g2</name>
</gene>
<sequence>MAVQKHAFRALVRFAGMGRGRFRSSRFDIIYILRVLINRILSGVFMEKRYRRRENNNQLEVGPLTILTSPIILGWNN</sequence>
<accession>A0A200QAN0</accession>
<reference evidence="1 2" key="1">
    <citation type="journal article" date="2017" name="Mol. Plant">
        <title>The Genome of Medicinal Plant Macleaya cordata Provides New Insights into Benzylisoquinoline Alkaloids Metabolism.</title>
        <authorList>
            <person name="Liu X."/>
            <person name="Liu Y."/>
            <person name="Huang P."/>
            <person name="Ma Y."/>
            <person name="Qing Z."/>
            <person name="Tang Q."/>
            <person name="Cao H."/>
            <person name="Cheng P."/>
            <person name="Zheng Y."/>
            <person name="Yuan Z."/>
            <person name="Zhou Y."/>
            <person name="Liu J."/>
            <person name="Tang Z."/>
            <person name="Zhuo Y."/>
            <person name="Zhang Y."/>
            <person name="Yu L."/>
            <person name="Huang J."/>
            <person name="Yang P."/>
            <person name="Peng Q."/>
            <person name="Zhang J."/>
            <person name="Jiang W."/>
            <person name="Zhang Z."/>
            <person name="Lin K."/>
            <person name="Ro D.K."/>
            <person name="Chen X."/>
            <person name="Xiong X."/>
            <person name="Shang Y."/>
            <person name="Huang S."/>
            <person name="Zeng J."/>
        </authorList>
    </citation>
    <scope>NUCLEOTIDE SEQUENCE [LARGE SCALE GENOMIC DNA]</scope>
    <source>
        <strain evidence="2">cv. BLH2017</strain>
        <tissue evidence="1">Root</tissue>
    </source>
</reference>
<proteinExistence type="predicted"/>
<dbReference type="Proteomes" id="UP000195402">
    <property type="component" value="Unassembled WGS sequence"/>
</dbReference>
<dbReference type="AlphaFoldDB" id="A0A200QAN0"/>
<evidence type="ECO:0000313" key="2">
    <source>
        <dbReference type="Proteomes" id="UP000195402"/>
    </source>
</evidence>
<keyword evidence="2" id="KW-1185">Reference proteome</keyword>
<name>A0A200QAN0_MACCD</name>
<evidence type="ECO:0000313" key="1">
    <source>
        <dbReference type="EMBL" id="OVA07538.1"/>
    </source>
</evidence>